<name>A0ACD0P3M4_9BASI</name>
<organism evidence="1 2">
    <name type="scientific">Violaceomyces palustris</name>
    <dbReference type="NCBI Taxonomy" id="1673888"/>
    <lineage>
        <taxon>Eukaryota</taxon>
        <taxon>Fungi</taxon>
        <taxon>Dikarya</taxon>
        <taxon>Basidiomycota</taxon>
        <taxon>Ustilaginomycotina</taxon>
        <taxon>Ustilaginomycetes</taxon>
        <taxon>Violaceomycetales</taxon>
        <taxon>Violaceomycetaceae</taxon>
        <taxon>Violaceomyces</taxon>
    </lineage>
</organism>
<evidence type="ECO:0000313" key="1">
    <source>
        <dbReference type="EMBL" id="PWN52612.1"/>
    </source>
</evidence>
<dbReference type="EMBL" id="KZ819766">
    <property type="protein sequence ID" value="PWN52612.1"/>
    <property type="molecule type" value="Genomic_DNA"/>
</dbReference>
<accession>A0ACD0P3M4</accession>
<protein>
    <submittedName>
        <fullName evidence="1">Uncharacterized protein</fullName>
    </submittedName>
</protein>
<evidence type="ECO:0000313" key="2">
    <source>
        <dbReference type="Proteomes" id="UP000245626"/>
    </source>
</evidence>
<reference evidence="1 2" key="1">
    <citation type="journal article" date="2018" name="Mol. Biol. Evol.">
        <title>Broad Genomic Sampling Reveals a Smut Pathogenic Ancestry of the Fungal Clade Ustilaginomycotina.</title>
        <authorList>
            <person name="Kijpornyongpan T."/>
            <person name="Mondo S.J."/>
            <person name="Barry K."/>
            <person name="Sandor L."/>
            <person name="Lee J."/>
            <person name="Lipzen A."/>
            <person name="Pangilinan J."/>
            <person name="LaButti K."/>
            <person name="Hainaut M."/>
            <person name="Henrissat B."/>
            <person name="Grigoriev I.V."/>
            <person name="Spatafora J.W."/>
            <person name="Aime M.C."/>
        </authorList>
    </citation>
    <scope>NUCLEOTIDE SEQUENCE [LARGE SCALE GENOMIC DNA]</scope>
    <source>
        <strain evidence="1 2">SA 807</strain>
    </source>
</reference>
<keyword evidence="2" id="KW-1185">Reference proteome</keyword>
<feature type="non-terminal residue" evidence="1">
    <location>
        <position position="1"/>
    </location>
</feature>
<sequence length="255" mass="28004">PRPSRSHYFLSRDEILKGVANRFVHSSAYLYFYASMALASMLTVVISLMNDCPGTLFYALELAINLLLIVEVGIRLLAFGKQFWKSTFNIVDLCLVLLCAITLAVIFFSHDCSPFRKGRLEDDIPSPGEGASGGGGRSGKGEELLDSVLLIGRNVVQCFRLLAVVRRSGSNVTSRVPAIDLSAARGFSLDIDLEDEGAMARDRMADGGDPVARRQRWERERAFAGGAKGRPSGPHALAEEENRALFDFDEDDEEI</sequence>
<dbReference type="Proteomes" id="UP000245626">
    <property type="component" value="Unassembled WGS sequence"/>
</dbReference>
<gene>
    <name evidence="1" type="ORF">IE53DRAFT_311757</name>
</gene>
<proteinExistence type="predicted"/>